<keyword evidence="4" id="KW-1185">Reference proteome</keyword>
<evidence type="ECO:0000313" key="3">
    <source>
        <dbReference type="EMBL" id="UGS34885.1"/>
    </source>
</evidence>
<dbReference type="EC" id="2.8.1.-" evidence="3"/>
<keyword evidence="3" id="KW-0808">Transferase</keyword>
<accession>A0A9E6XVD4</accession>
<evidence type="ECO:0000313" key="4">
    <source>
        <dbReference type="Proteomes" id="UP001162834"/>
    </source>
</evidence>
<dbReference type="SMART" id="SM00450">
    <property type="entry name" value="RHOD"/>
    <property type="match status" value="1"/>
</dbReference>
<dbReference type="Proteomes" id="UP001162834">
    <property type="component" value="Chromosome"/>
</dbReference>
<dbReference type="EMBL" id="CP087164">
    <property type="protein sequence ID" value="UGS34885.1"/>
    <property type="molecule type" value="Genomic_DNA"/>
</dbReference>
<protein>
    <submittedName>
        <fullName evidence="3">Sulfurtransferase</fullName>
        <ecNumber evidence="3">2.8.1.-</ecNumber>
    </submittedName>
</protein>
<feature type="region of interest" description="Disordered" evidence="1">
    <location>
        <begin position="1"/>
        <end position="42"/>
    </location>
</feature>
<dbReference type="KEGG" id="sbae:DSM104329_01267"/>
<dbReference type="Gene3D" id="3.40.250.10">
    <property type="entry name" value="Rhodanese-like domain"/>
    <property type="match status" value="1"/>
</dbReference>
<organism evidence="3 4">
    <name type="scientific">Capillimicrobium parvum</name>
    <dbReference type="NCBI Taxonomy" id="2884022"/>
    <lineage>
        <taxon>Bacteria</taxon>
        <taxon>Bacillati</taxon>
        <taxon>Actinomycetota</taxon>
        <taxon>Thermoleophilia</taxon>
        <taxon>Solirubrobacterales</taxon>
        <taxon>Capillimicrobiaceae</taxon>
        <taxon>Capillimicrobium</taxon>
    </lineage>
</organism>
<dbReference type="Pfam" id="PF00581">
    <property type="entry name" value="Rhodanese"/>
    <property type="match status" value="1"/>
</dbReference>
<dbReference type="PANTHER" id="PTHR43031:SF1">
    <property type="entry name" value="PYRIDINE NUCLEOTIDE-DISULPHIDE OXIDOREDUCTASE"/>
    <property type="match status" value="1"/>
</dbReference>
<dbReference type="RefSeq" id="WP_259314551.1">
    <property type="nucleotide sequence ID" value="NZ_CP087164.1"/>
</dbReference>
<gene>
    <name evidence="3" type="ORF">DSM104329_01267</name>
</gene>
<dbReference type="PANTHER" id="PTHR43031">
    <property type="entry name" value="FAD-DEPENDENT OXIDOREDUCTASE"/>
    <property type="match status" value="1"/>
</dbReference>
<proteinExistence type="predicted"/>
<dbReference type="GO" id="GO:0016740">
    <property type="term" value="F:transferase activity"/>
    <property type="evidence" value="ECO:0007669"/>
    <property type="project" value="UniProtKB-KW"/>
</dbReference>
<dbReference type="InterPro" id="IPR050229">
    <property type="entry name" value="GlpE_sulfurtransferase"/>
</dbReference>
<sequence length="114" mass="12123">MASQRSELEVTAQRAAEMQREGAQIVDVREPSEHEEGHIAGDRLIPLGDLTGAAGTIDRDRPVVFVCRVGGRSAMAAQAFRGAGYDAWSLAGGLLDWEAGGLPLEPEDGRVADH</sequence>
<name>A0A9E6XVD4_9ACTN</name>
<evidence type="ECO:0000259" key="2">
    <source>
        <dbReference type="PROSITE" id="PS50206"/>
    </source>
</evidence>
<evidence type="ECO:0000256" key="1">
    <source>
        <dbReference type="SAM" id="MobiDB-lite"/>
    </source>
</evidence>
<dbReference type="PROSITE" id="PS50206">
    <property type="entry name" value="RHODANESE_3"/>
    <property type="match status" value="1"/>
</dbReference>
<feature type="domain" description="Rhodanese" evidence="2">
    <location>
        <begin position="19"/>
        <end position="106"/>
    </location>
</feature>
<reference evidence="3" key="1">
    <citation type="journal article" date="2022" name="Int. J. Syst. Evol. Microbiol.">
        <title>Pseudomonas aegrilactucae sp. nov. and Pseudomonas morbosilactucae sp. nov., pathogens causing bacterial rot of lettuce in Japan.</title>
        <authorList>
            <person name="Sawada H."/>
            <person name="Fujikawa T."/>
            <person name="Satou M."/>
        </authorList>
    </citation>
    <scope>NUCLEOTIDE SEQUENCE</scope>
    <source>
        <strain evidence="3">0166_1</strain>
    </source>
</reference>
<dbReference type="CDD" id="cd00158">
    <property type="entry name" value="RHOD"/>
    <property type="match status" value="1"/>
</dbReference>
<dbReference type="SUPFAM" id="SSF52821">
    <property type="entry name" value="Rhodanese/Cell cycle control phosphatase"/>
    <property type="match status" value="1"/>
</dbReference>
<dbReference type="InterPro" id="IPR001763">
    <property type="entry name" value="Rhodanese-like_dom"/>
</dbReference>
<feature type="compositionally biased region" description="Basic and acidic residues" evidence="1">
    <location>
        <begin position="27"/>
        <end position="41"/>
    </location>
</feature>
<dbReference type="InterPro" id="IPR036873">
    <property type="entry name" value="Rhodanese-like_dom_sf"/>
</dbReference>
<dbReference type="AlphaFoldDB" id="A0A9E6XVD4"/>